<feature type="compositionally biased region" description="Low complexity" evidence="19">
    <location>
        <begin position="183"/>
        <end position="194"/>
    </location>
</feature>
<dbReference type="InterPro" id="IPR013766">
    <property type="entry name" value="Thioredoxin_domain"/>
</dbReference>
<keyword evidence="6 18" id="KW-0812">Transmembrane</keyword>
<dbReference type="InterPro" id="IPR022910">
    <property type="entry name" value="Thiol_diS_interchange_DbsD"/>
</dbReference>
<dbReference type="GO" id="GO:0047134">
    <property type="term" value="F:protein-disulfide reductase [NAD(P)H] activity"/>
    <property type="evidence" value="ECO:0007669"/>
    <property type="project" value="UniProtKB-UniRule"/>
</dbReference>
<evidence type="ECO:0000256" key="16">
    <source>
        <dbReference type="ARBA" id="ARBA00047388"/>
    </source>
</evidence>
<reference evidence="21 22" key="1">
    <citation type="submission" date="2016-12" db="EMBL/GenBank/DDBJ databases">
        <authorList>
            <person name="Song W.-J."/>
            <person name="Kurnit D.M."/>
        </authorList>
    </citation>
    <scope>NUCLEOTIDE SEQUENCE [LARGE SCALE GENOMIC DNA]</scope>
    <source>
        <strain evidence="21 22">IMCC3135</strain>
    </source>
</reference>
<feature type="domain" description="Thioredoxin" evidence="20">
    <location>
        <begin position="699"/>
        <end position="824"/>
    </location>
</feature>
<keyword evidence="10 18" id="KW-1133">Transmembrane helix</keyword>
<feature type="disulfide bond" description="Redox-active" evidence="18">
    <location>
        <begin position="419"/>
        <end position="541"/>
    </location>
</feature>
<protein>
    <recommendedName>
        <fullName evidence="18">Thiol:disulfide interchange protein DsbD</fullName>
        <ecNumber evidence="18">1.8.1.8</ecNumber>
    </recommendedName>
    <alternativeName>
        <fullName evidence="18">Protein-disulfide reductase</fullName>
        <shortName evidence="18">Disulfide reductase</shortName>
    </alternativeName>
</protein>
<comment type="similarity">
    <text evidence="2 18">Belongs to the thioredoxin family. DsbD subfamily.</text>
</comment>
<evidence type="ECO:0000256" key="4">
    <source>
        <dbReference type="ARBA" id="ARBA00022475"/>
    </source>
</evidence>
<sequence length="828" mass="87700">MLSSIRLRFAAARQSAAGLYLLATLALLPLGTMAATNLLGGSDPMSPLEAFVPSVTQVSADKISLEFAIADGYYLYRDKTSFQVEEVSSLSPSGLASTASITLGAPEFSEAIVVSDDFFGEQATFRDTASMGLDYTTSEPLQSVRLSVKFQGCADIGLCYPPTSVELDVELPQQSTSGSNKESTLGSSKESSSLASPLINAKPVAGLFGDSPVQEELLPPDLAYLPQVMTANDRELIIRWQIEPGYYLYRDKLSFSLTDAGGAQVVSADIDPGVEQYDEFFGNVRILRDVAEARLILDPPAQLALSAKASLQLNYQGCADIGVCFPPSTATLPVSFDSTPSGMDEETLRAKLAASSDSSSSPVSTSPAKTAPKIAAPTPADELPQSEQDRLFSMLSANSLWLNVATFFGLGLLLAFTPCVLPMIPILSSLIVGQGGSMSTRRAFSLSLVYVLVMASTYAIVGVIVGLSGYNVQIFLQNPWVLSLIAVLFVALSLSMFGFFELQMPASIQAKLTQWSNKQGGGQVTGVAAMGFISTLIVGPCVTAPLAGALIYIAKTGDAVIGGAALFALGLGMGAPLLLIGTSAGRLLPRTGNWMNATKHVFGILLLGMAVYMISRFLPVQITMALYGILAIMSGIYFGATDSTNRDSSGWQRFGKGSGIIIGIYGLALLLGALSGNNSYRTPLKSLGSVSSDQAGNSSQPHEGLKFVTVKGVDGLQQAVLQATQQGRPVMLDFYADWCISCKEMEAFTFTDQRVQDLLANAVLVQTDVTANDALDQALLKQFDLFGPPGIIFYDATGRELPAARVIGFMNAEKFGDHVQRVLGDTGI</sequence>
<evidence type="ECO:0000313" key="22">
    <source>
        <dbReference type="Proteomes" id="UP000250079"/>
    </source>
</evidence>
<comment type="function">
    <text evidence="18">Required to facilitate the formation of correct disulfide bonds in some periplasmic proteins and for the assembly of the periplasmic c-type cytochromes. Acts by transferring electrons from cytoplasmic thioredoxin to the periplasm. This transfer involves a cascade of disulfide bond formation and reduction steps.</text>
</comment>
<evidence type="ECO:0000256" key="5">
    <source>
        <dbReference type="ARBA" id="ARBA00022519"/>
    </source>
</evidence>
<evidence type="ECO:0000256" key="9">
    <source>
        <dbReference type="ARBA" id="ARBA00022982"/>
    </source>
</evidence>
<evidence type="ECO:0000256" key="13">
    <source>
        <dbReference type="ARBA" id="ARBA00023136"/>
    </source>
</evidence>
<feature type="transmembrane region" description="Helical" evidence="18">
    <location>
        <begin position="523"/>
        <end position="553"/>
    </location>
</feature>
<dbReference type="KEGG" id="gai:IMCC3135_06505"/>
<comment type="catalytic activity">
    <reaction evidence="17 18">
        <text>[protein]-dithiol + NADP(+) = [protein]-disulfide + NADPH + H(+)</text>
        <dbReference type="Rhea" id="RHEA:18753"/>
        <dbReference type="Rhea" id="RHEA-COMP:10593"/>
        <dbReference type="Rhea" id="RHEA-COMP:10594"/>
        <dbReference type="ChEBI" id="CHEBI:15378"/>
        <dbReference type="ChEBI" id="CHEBI:29950"/>
        <dbReference type="ChEBI" id="CHEBI:50058"/>
        <dbReference type="ChEBI" id="CHEBI:57783"/>
        <dbReference type="ChEBI" id="CHEBI:58349"/>
        <dbReference type="EC" id="1.8.1.8"/>
    </reaction>
</comment>
<evidence type="ECO:0000256" key="17">
    <source>
        <dbReference type="ARBA" id="ARBA00047804"/>
    </source>
</evidence>
<evidence type="ECO:0000256" key="1">
    <source>
        <dbReference type="ARBA" id="ARBA00004429"/>
    </source>
</evidence>
<evidence type="ECO:0000256" key="15">
    <source>
        <dbReference type="ARBA" id="ARBA00023284"/>
    </source>
</evidence>
<feature type="region of interest" description="Disordered" evidence="19">
    <location>
        <begin position="336"/>
        <end position="381"/>
    </location>
</feature>
<name>A0A2Z2NP12_9GAMM</name>
<evidence type="ECO:0000256" key="7">
    <source>
        <dbReference type="ARBA" id="ARBA00022729"/>
    </source>
</evidence>
<dbReference type="CDD" id="cd02953">
    <property type="entry name" value="DsbDgamma"/>
    <property type="match status" value="1"/>
</dbReference>
<dbReference type="InterPro" id="IPR035671">
    <property type="entry name" value="DsbD_gamma"/>
</dbReference>
<feature type="transmembrane region" description="Helical" evidence="18">
    <location>
        <begin position="624"/>
        <end position="642"/>
    </location>
</feature>
<dbReference type="Gene3D" id="3.40.30.10">
    <property type="entry name" value="Glutaredoxin"/>
    <property type="match status" value="1"/>
</dbReference>
<dbReference type="InterPro" id="IPR036249">
    <property type="entry name" value="Thioredoxin-like_sf"/>
</dbReference>
<dbReference type="SUPFAM" id="SSF52833">
    <property type="entry name" value="Thioredoxin-like"/>
    <property type="match status" value="1"/>
</dbReference>
<dbReference type="Proteomes" id="UP000250079">
    <property type="component" value="Chromosome"/>
</dbReference>
<feature type="compositionally biased region" description="Polar residues" evidence="19">
    <location>
        <begin position="172"/>
        <end position="182"/>
    </location>
</feature>
<dbReference type="PROSITE" id="PS51352">
    <property type="entry name" value="THIOREDOXIN_2"/>
    <property type="match status" value="1"/>
</dbReference>
<evidence type="ECO:0000256" key="10">
    <source>
        <dbReference type="ARBA" id="ARBA00022989"/>
    </source>
</evidence>
<dbReference type="Pfam" id="PF13899">
    <property type="entry name" value="Thioredoxin_7"/>
    <property type="match status" value="1"/>
</dbReference>
<keyword evidence="15 18" id="KW-0676">Redox-active center</keyword>
<evidence type="ECO:0000256" key="11">
    <source>
        <dbReference type="ARBA" id="ARBA00023002"/>
    </source>
</evidence>
<evidence type="ECO:0000256" key="12">
    <source>
        <dbReference type="ARBA" id="ARBA00023027"/>
    </source>
</evidence>
<dbReference type="HAMAP" id="MF_00399">
    <property type="entry name" value="DbsD"/>
    <property type="match status" value="1"/>
</dbReference>
<dbReference type="AlphaFoldDB" id="A0A2Z2NP12"/>
<dbReference type="EC" id="1.8.1.8" evidence="18"/>
<feature type="transmembrane region" description="Helical" evidence="18">
    <location>
        <begin position="559"/>
        <end position="580"/>
    </location>
</feature>
<dbReference type="NCBIfam" id="NF001419">
    <property type="entry name" value="PRK00293.1"/>
    <property type="match status" value="1"/>
</dbReference>
<feature type="transmembrane region" description="Helical" evidence="18">
    <location>
        <begin position="400"/>
        <end position="427"/>
    </location>
</feature>
<dbReference type="SUPFAM" id="SSF74863">
    <property type="entry name" value="Thiol:disulfide interchange protein DsbD, N-terminal domain (DsbD-alpha)"/>
    <property type="match status" value="2"/>
</dbReference>
<evidence type="ECO:0000256" key="19">
    <source>
        <dbReference type="SAM" id="MobiDB-lite"/>
    </source>
</evidence>
<dbReference type="EMBL" id="CP018632">
    <property type="protein sequence ID" value="ASJ71408.1"/>
    <property type="molecule type" value="Genomic_DNA"/>
</dbReference>
<keyword evidence="11 18" id="KW-0560">Oxidoreductase</keyword>
<evidence type="ECO:0000313" key="21">
    <source>
        <dbReference type="EMBL" id="ASJ71408.1"/>
    </source>
</evidence>
<evidence type="ECO:0000256" key="14">
    <source>
        <dbReference type="ARBA" id="ARBA00023157"/>
    </source>
</evidence>
<feature type="region of interest" description="Disordered" evidence="19">
    <location>
        <begin position="172"/>
        <end position="194"/>
    </location>
</feature>
<feature type="transmembrane region" description="Helical" evidence="18">
    <location>
        <begin position="480"/>
        <end position="502"/>
    </location>
</feature>
<keyword evidence="4 18" id="KW-1003">Cell membrane</keyword>
<comment type="subcellular location">
    <subcellularLocation>
        <location evidence="1 18">Cell inner membrane</location>
        <topology evidence="1 18">Multi-pass membrane protein</topology>
    </subcellularLocation>
</comment>
<keyword evidence="8 18" id="KW-0201">Cytochrome c-type biogenesis</keyword>
<evidence type="ECO:0000256" key="6">
    <source>
        <dbReference type="ARBA" id="ARBA00022692"/>
    </source>
</evidence>
<dbReference type="PANTHER" id="PTHR32234:SF0">
    <property type="entry name" value="THIOL:DISULFIDE INTERCHANGE PROTEIN DSBD"/>
    <property type="match status" value="1"/>
</dbReference>
<dbReference type="GO" id="GO:0009055">
    <property type="term" value="F:electron transfer activity"/>
    <property type="evidence" value="ECO:0007669"/>
    <property type="project" value="UniProtKB-UniRule"/>
</dbReference>
<dbReference type="Pfam" id="PF11412">
    <property type="entry name" value="DsbD_N"/>
    <property type="match status" value="2"/>
</dbReference>
<keyword evidence="12 18" id="KW-0520">NAD</keyword>
<dbReference type="Pfam" id="PF02683">
    <property type="entry name" value="DsbD_TM"/>
    <property type="match status" value="1"/>
</dbReference>
<evidence type="ECO:0000259" key="20">
    <source>
        <dbReference type="PROSITE" id="PS51352"/>
    </source>
</evidence>
<dbReference type="InterPro" id="IPR036929">
    <property type="entry name" value="DsbDN_sf"/>
</dbReference>
<feature type="disulfide bond" description="Redox-active" evidence="18">
    <location>
        <begin position="739"/>
        <end position="742"/>
    </location>
</feature>
<keyword evidence="22" id="KW-1185">Reference proteome</keyword>
<comment type="catalytic activity">
    <reaction evidence="16 18">
        <text>[protein]-dithiol + NAD(+) = [protein]-disulfide + NADH + H(+)</text>
        <dbReference type="Rhea" id="RHEA:18749"/>
        <dbReference type="Rhea" id="RHEA-COMP:10593"/>
        <dbReference type="Rhea" id="RHEA-COMP:10594"/>
        <dbReference type="ChEBI" id="CHEBI:15378"/>
        <dbReference type="ChEBI" id="CHEBI:29950"/>
        <dbReference type="ChEBI" id="CHEBI:50058"/>
        <dbReference type="ChEBI" id="CHEBI:57540"/>
        <dbReference type="ChEBI" id="CHEBI:57945"/>
        <dbReference type="EC" id="1.8.1.8"/>
    </reaction>
</comment>
<accession>A0A2Z2NP12</accession>
<keyword evidence="14 18" id="KW-1015">Disulfide bond</keyword>
<evidence type="ECO:0000256" key="8">
    <source>
        <dbReference type="ARBA" id="ARBA00022748"/>
    </source>
</evidence>
<feature type="disulfide bond" description="Redox-active" evidence="18">
    <location>
        <begin position="318"/>
        <end position="324"/>
    </location>
</feature>
<keyword evidence="13 18" id="KW-0472">Membrane</keyword>
<evidence type="ECO:0000256" key="2">
    <source>
        <dbReference type="ARBA" id="ARBA00007241"/>
    </source>
</evidence>
<evidence type="ECO:0000256" key="3">
    <source>
        <dbReference type="ARBA" id="ARBA00022448"/>
    </source>
</evidence>
<keyword evidence="5 18" id="KW-0997">Cell inner membrane</keyword>
<feature type="transmembrane region" description="Helical" evidence="18">
    <location>
        <begin position="654"/>
        <end position="674"/>
    </location>
</feature>
<dbReference type="GO" id="GO:0005886">
    <property type="term" value="C:plasma membrane"/>
    <property type="evidence" value="ECO:0007669"/>
    <property type="project" value="UniProtKB-SubCell"/>
</dbReference>
<dbReference type="GO" id="GO:0045454">
    <property type="term" value="P:cell redox homeostasis"/>
    <property type="evidence" value="ECO:0007669"/>
    <property type="project" value="TreeGrafter"/>
</dbReference>
<dbReference type="Gene3D" id="2.60.40.1250">
    <property type="entry name" value="Thiol:disulfide interchange protein DsbD, N-terminal domain"/>
    <property type="match status" value="2"/>
</dbReference>
<dbReference type="InterPro" id="IPR003834">
    <property type="entry name" value="Cyt_c_assmbl_TM_dom"/>
</dbReference>
<gene>
    <name evidence="18 21" type="primary">dsbD</name>
    <name evidence="21" type="ORF">IMCC3135_06505</name>
</gene>
<proteinExistence type="inferred from homology"/>
<organism evidence="21 22">
    <name type="scientific">Granulosicoccus antarcticus IMCC3135</name>
    <dbReference type="NCBI Taxonomy" id="1192854"/>
    <lineage>
        <taxon>Bacteria</taxon>
        <taxon>Pseudomonadati</taxon>
        <taxon>Pseudomonadota</taxon>
        <taxon>Gammaproteobacteria</taxon>
        <taxon>Chromatiales</taxon>
        <taxon>Granulosicoccaceae</taxon>
        <taxon>Granulosicoccus</taxon>
    </lineage>
</organism>
<feature type="transmembrane region" description="Helical" evidence="18">
    <location>
        <begin position="601"/>
        <end position="618"/>
    </location>
</feature>
<keyword evidence="3 18" id="KW-0813">Transport</keyword>
<dbReference type="PANTHER" id="PTHR32234">
    <property type="entry name" value="THIOL:DISULFIDE INTERCHANGE PROTEIN DSBD"/>
    <property type="match status" value="1"/>
</dbReference>
<evidence type="ECO:0000256" key="18">
    <source>
        <dbReference type="HAMAP-Rule" id="MF_00399"/>
    </source>
</evidence>
<dbReference type="InterPro" id="IPR028250">
    <property type="entry name" value="DsbDN"/>
</dbReference>
<dbReference type="GO" id="GO:0017004">
    <property type="term" value="P:cytochrome complex assembly"/>
    <property type="evidence" value="ECO:0007669"/>
    <property type="project" value="UniProtKB-UniRule"/>
</dbReference>
<keyword evidence="7" id="KW-0732">Signal</keyword>
<feature type="transmembrane region" description="Helical" evidence="18">
    <location>
        <begin position="448"/>
        <end position="468"/>
    </location>
</feature>
<keyword evidence="9 18" id="KW-0249">Electron transport</keyword>
<feature type="compositionally biased region" description="Low complexity" evidence="19">
    <location>
        <begin position="350"/>
        <end position="380"/>
    </location>
</feature>